<dbReference type="PANTHER" id="PTHR48098:SF1">
    <property type="entry name" value="DIACYLGLYCEROL ACYLTRANSFERASE_MYCOLYLTRANSFERASE AG85A"/>
    <property type="match status" value="1"/>
</dbReference>
<name>A0A366DUG9_9BACI</name>
<dbReference type="EMBL" id="QNRI01000011">
    <property type="protein sequence ID" value="RBO93555.1"/>
    <property type="molecule type" value="Genomic_DNA"/>
</dbReference>
<organism evidence="1 2">
    <name type="scientific">Paraliobacillus ryukyuensis</name>
    <dbReference type="NCBI Taxonomy" id="200904"/>
    <lineage>
        <taxon>Bacteria</taxon>
        <taxon>Bacillati</taxon>
        <taxon>Bacillota</taxon>
        <taxon>Bacilli</taxon>
        <taxon>Bacillales</taxon>
        <taxon>Bacillaceae</taxon>
        <taxon>Paraliobacillus</taxon>
    </lineage>
</organism>
<dbReference type="STRING" id="200904.GCA_900168775_02682"/>
<evidence type="ECO:0000313" key="2">
    <source>
        <dbReference type="Proteomes" id="UP000252254"/>
    </source>
</evidence>
<protein>
    <submittedName>
        <fullName evidence="1">S-formylglutathione hydrolase FrmB</fullName>
    </submittedName>
</protein>
<keyword evidence="2" id="KW-1185">Reference proteome</keyword>
<keyword evidence="1" id="KW-0378">Hydrolase</keyword>
<dbReference type="RefSeq" id="WP_113869912.1">
    <property type="nucleotide sequence ID" value="NZ_BAABQN010000010.1"/>
</dbReference>
<dbReference type="SUPFAM" id="SSF53474">
    <property type="entry name" value="alpha/beta-Hydrolases"/>
    <property type="match status" value="1"/>
</dbReference>
<evidence type="ECO:0000313" key="1">
    <source>
        <dbReference type="EMBL" id="RBO93555.1"/>
    </source>
</evidence>
<dbReference type="GO" id="GO:0016787">
    <property type="term" value="F:hydrolase activity"/>
    <property type="evidence" value="ECO:0007669"/>
    <property type="project" value="UniProtKB-KW"/>
</dbReference>
<comment type="caution">
    <text evidence="1">The sequence shown here is derived from an EMBL/GenBank/DDBJ whole genome shotgun (WGS) entry which is preliminary data.</text>
</comment>
<dbReference type="InterPro" id="IPR000801">
    <property type="entry name" value="Esterase-like"/>
</dbReference>
<dbReference type="Gene3D" id="3.40.50.1820">
    <property type="entry name" value="alpha/beta hydrolase"/>
    <property type="match status" value="1"/>
</dbReference>
<accession>A0A366DUG9</accession>
<reference evidence="1 2" key="1">
    <citation type="submission" date="2018-06" db="EMBL/GenBank/DDBJ databases">
        <title>Genomic Encyclopedia of Type Strains, Phase IV (KMG-IV): sequencing the most valuable type-strain genomes for metagenomic binning, comparative biology and taxonomic classification.</title>
        <authorList>
            <person name="Goeker M."/>
        </authorList>
    </citation>
    <scope>NUCLEOTIDE SEQUENCE [LARGE SCALE GENOMIC DNA]</scope>
    <source>
        <strain evidence="1 2">DSM 15140</strain>
    </source>
</reference>
<dbReference type="InterPro" id="IPR050583">
    <property type="entry name" value="Mycobacterial_A85_antigen"/>
</dbReference>
<sequence length="252" mass="28714">MTLWQGEFISKTLSRTMTMSVILPQEIRQKNYPTLYLLHGFSDNASTWMRSTSIERYALDKGLAVVMPSVDNSYYCDMVYGGDFWTYLTEEVLAISRSVFPLSEKQQNTFVAGNSMGGFGALKWGLNHPEKFAAIASLSGVTDMVTHLDTIRNETGIKKDNLFQVFGDNTIEGTENDIIALLHQLNQYNGSKPKIYQTCGTEDFLYPINQNFYQASLQAPIDLTSDFPKGDHSWEFWDEKIKDIIDWLPINR</sequence>
<dbReference type="Pfam" id="PF00756">
    <property type="entry name" value="Esterase"/>
    <property type="match status" value="1"/>
</dbReference>
<dbReference type="Proteomes" id="UP000252254">
    <property type="component" value="Unassembled WGS sequence"/>
</dbReference>
<dbReference type="PANTHER" id="PTHR48098">
    <property type="entry name" value="ENTEROCHELIN ESTERASE-RELATED"/>
    <property type="match status" value="1"/>
</dbReference>
<dbReference type="OrthoDB" id="9803578at2"/>
<proteinExistence type="predicted"/>
<dbReference type="InterPro" id="IPR029058">
    <property type="entry name" value="AB_hydrolase_fold"/>
</dbReference>
<dbReference type="GO" id="GO:0016747">
    <property type="term" value="F:acyltransferase activity, transferring groups other than amino-acyl groups"/>
    <property type="evidence" value="ECO:0007669"/>
    <property type="project" value="TreeGrafter"/>
</dbReference>
<dbReference type="AlphaFoldDB" id="A0A366DUG9"/>
<gene>
    <name evidence="1" type="ORF">DES48_11166</name>
</gene>